<dbReference type="PANTHER" id="PTHR11358:SF26">
    <property type="entry name" value="GUANIDINO ACID HYDROLASE, MITOCHONDRIAL"/>
    <property type="match status" value="1"/>
</dbReference>
<dbReference type="Proteomes" id="UP000722485">
    <property type="component" value="Unassembled WGS sequence"/>
</dbReference>
<evidence type="ECO:0000313" key="4">
    <source>
        <dbReference type="EMBL" id="KAF7552209.1"/>
    </source>
</evidence>
<dbReference type="EMBL" id="JAANBB010000064">
    <property type="protein sequence ID" value="KAF7552209.1"/>
    <property type="molecule type" value="Genomic_DNA"/>
</dbReference>
<name>A0A9P5HCQ1_9HYPO</name>
<keyword evidence="1" id="KW-0479">Metal-binding</keyword>
<sequence length="415" mass="45545">MYFACLSRRTFLEPFSDIWSLIYPEFSADVVVESDACLALLAVASLSNQLLGAIAYVPKPPRDQIKLGNEPQEAQTFHQTSIYRPPDDYSLMGSRPNAPQEFHMYDNFGKDSPMPGIATFAHIDWTNCFVPENDGSFDIGIVGMPFDLGVSYRPGQRFGPAATRTAAQRMAPFISWSMAHGMVNPFLDWATVVDCGDIPNSVFDKYEAVQELGAGLHSMASRKPKDTVKGDKVRLITLGGDHTITLPSLRALYPVWGEMAVIHFDSHLDTWNPAQWGGGLNNIHVGTRAVLFDKNEDLRHDAECGFQCIMATDVDTIGINAIVERIVERVGNNPVYVTIDIDVLDPATGTTEIGGWSTRELVAVLRGLSNAGVLIIGADVAELSPVYDDASQTTATAVAQLVFELLQWMVKVPYN</sequence>
<dbReference type="Pfam" id="PF00491">
    <property type="entry name" value="Arginase"/>
    <property type="match status" value="1"/>
</dbReference>
<comment type="caution">
    <text evidence="4">The sequence shown here is derived from an EMBL/GenBank/DDBJ whole genome shotgun (WGS) entry which is preliminary data.</text>
</comment>
<dbReference type="SUPFAM" id="SSF52768">
    <property type="entry name" value="Arginase/deacetylase"/>
    <property type="match status" value="1"/>
</dbReference>
<accession>A0A9P5HCQ1</accession>
<dbReference type="InterPro" id="IPR006035">
    <property type="entry name" value="Ureohydrolase"/>
</dbReference>
<dbReference type="Gene3D" id="3.40.800.10">
    <property type="entry name" value="Ureohydrolase domain"/>
    <property type="match status" value="1"/>
</dbReference>
<keyword evidence="5" id="KW-1185">Reference proteome</keyword>
<dbReference type="PANTHER" id="PTHR11358">
    <property type="entry name" value="ARGINASE/AGMATINASE"/>
    <property type="match status" value="1"/>
</dbReference>
<dbReference type="GO" id="GO:0008783">
    <property type="term" value="F:agmatinase activity"/>
    <property type="evidence" value="ECO:0007669"/>
    <property type="project" value="TreeGrafter"/>
</dbReference>
<dbReference type="InterPro" id="IPR023696">
    <property type="entry name" value="Ureohydrolase_dom_sf"/>
</dbReference>
<evidence type="ECO:0000313" key="5">
    <source>
        <dbReference type="Proteomes" id="UP000722485"/>
    </source>
</evidence>
<evidence type="ECO:0000256" key="2">
    <source>
        <dbReference type="ARBA" id="ARBA00022801"/>
    </source>
</evidence>
<evidence type="ECO:0000256" key="3">
    <source>
        <dbReference type="PROSITE-ProRule" id="PRU00742"/>
    </source>
</evidence>
<dbReference type="OrthoDB" id="288726at2759"/>
<evidence type="ECO:0000256" key="1">
    <source>
        <dbReference type="ARBA" id="ARBA00022723"/>
    </source>
</evidence>
<keyword evidence="2" id="KW-0378">Hydrolase</keyword>
<dbReference type="GO" id="GO:0033389">
    <property type="term" value="P:putrescine biosynthetic process from arginine, via agmatine"/>
    <property type="evidence" value="ECO:0007669"/>
    <property type="project" value="TreeGrafter"/>
</dbReference>
<dbReference type="AlphaFoldDB" id="A0A9P5HCQ1"/>
<dbReference type="GO" id="GO:0046872">
    <property type="term" value="F:metal ion binding"/>
    <property type="evidence" value="ECO:0007669"/>
    <property type="project" value="UniProtKB-KW"/>
</dbReference>
<evidence type="ECO:0008006" key="6">
    <source>
        <dbReference type="Google" id="ProtNLM"/>
    </source>
</evidence>
<reference evidence="4" key="1">
    <citation type="submission" date="2020-03" db="EMBL/GenBank/DDBJ databases">
        <title>Draft Genome Sequence of Cylindrodendrum hubeiense.</title>
        <authorList>
            <person name="Buettner E."/>
            <person name="Kellner H."/>
        </authorList>
    </citation>
    <scope>NUCLEOTIDE SEQUENCE</scope>
    <source>
        <strain evidence="4">IHI 201604</strain>
    </source>
</reference>
<comment type="similarity">
    <text evidence="3">Belongs to the arginase family.</text>
</comment>
<protein>
    <recommendedName>
        <fullName evidence="6">Agmatinase</fullName>
    </recommendedName>
</protein>
<proteinExistence type="inferred from homology"/>
<dbReference type="PROSITE" id="PS51409">
    <property type="entry name" value="ARGINASE_2"/>
    <property type="match status" value="1"/>
</dbReference>
<gene>
    <name evidence="4" type="ORF">G7Z17_g4472</name>
</gene>
<organism evidence="4 5">
    <name type="scientific">Cylindrodendrum hubeiense</name>
    <dbReference type="NCBI Taxonomy" id="595255"/>
    <lineage>
        <taxon>Eukaryota</taxon>
        <taxon>Fungi</taxon>
        <taxon>Dikarya</taxon>
        <taxon>Ascomycota</taxon>
        <taxon>Pezizomycotina</taxon>
        <taxon>Sordariomycetes</taxon>
        <taxon>Hypocreomycetidae</taxon>
        <taxon>Hypocreales</taxon>
        <taxon>Nectriaceae</taxon>
        <taxon>Cylindrodendrum</taxon>
    </lineage>
</organism>